<evidence type="ECO:0000256" key="6">
    <source>
        <dbReference type="ARBA" id="ARBA00022777"/>
    </source>
</evidence>
<feature type="transmembrane region" description="Helical" evidence="9">
    <location>
        <begin position="44"/>
        <end position="72"/>
    </location>
</feature>
<protein>
    <recommendedName>
        <fullName evidence="2">histidine kinase</fullName>
        <ecNumber evidence="2">2.7.13.3</ecNumber>
    </recommendedName>
</protein>
<dbReference type="EMBL" id="CP097332">
    <property type="protein sequence ID" value="UQX86866.1"/>
    <property type="molecule type" value="Genomic_DNA"/>
</dbReference>
<dbReference type="InterPro" id="IPR011712">
    <property type="entry name" value="Sig_transdc_His_kin_sub3_dim/P"/>
</dbReference>
<keyword evidence="9" id="KW-0812">Transmembrane</keyword>
<feature type="domain" description="Signal transduction histidine kinase subgroup 3 dimerisation and phosphoacceptor" evidence="10">
    <location>
        <begin position="150"/>
        <end position="216"/>
    </location>
</feature>
<keyword evidence="8" id="KW-0902">Two-component regulatory system</keyword>
<evidence type="ECO:0000256" key="9">
    <source>
        <dbReference type="SAM" id="Phobius"/>
    </source>
</evidence>
<gene>
    <name evidence="11" type="ORF">M6D93_11160</name>
</gene>
<reference evidence="11" key="2">
    <citation type="submission" date="2022-05" db="EMBL/GenBank/DDBJ databases">
        <authorList>
            <person name="Kim J.-S."/>
            <person name="Lee K."/>
            <person name="Suh M."/>
            <person name="Eom M."/>
            <person name="Kim J.-S."/>
            <person name="Kim D.-S."/>
            <person name="Ko S.-H."/>
            <person name="Shin Y."/>
            <person name="Lee J.-S."/>
        </authorList>
    </citation>
    <scope>NUCLEOTIDE SEQUENCE</scope>
    <source>
        <strain evidence="11">N237</strain>
    </source>
</reference>
<dbReference type="Gene3D" id="1.20.5.1930">
    <property type="match status" value="1"/>
</dbReference>
<keyword evidence="5" id="KW-0547">Nucleotide-binding</keyword>
<keyword evidence="3" id="KW-0597">Phosphoprotein</keyword>
<organism evidence="11 12">
    <name type="scientific">Jatrophihabitans telluris</name>
    <dbReference type="NCBI Taxonomy" id="2038343"/>
    <lineage>
        <taxon>Bacteria</taxon>
        <taxon>Bacillati</taxon>
        <taxon>Actinomycetota</taxon>
        <taxon>Actinomycetes</taxon>
        <taxon>Jatrophihabitantales</taxon>
        <taxon>Jatrophihabitantaceae</taxon>
        <taxon>Jatrophihabitans</taxon>
    </lineage>
</organism>
<dbReference type="GO" id="GO:0016301">
    <property type="term" value="F:kinase activity"/>
    <property type="evidence" value="ECO:0007669"/>
    <property type="project" value="UniProtKB-KW"/>
</dbReference>
<dbReference type="CDD" id="cd16917">
    <property type="entry name" value="HATPase_UhpB-NarQ-NarX-like"/>
    <property type="match status" value="1"/>
</dbReference>
<evidence type="ECO:0000313" key="12">
    <source>
        <dbReference type="Proteomes" id="UP001056336"/>
    </source>
</evidence>
<proteinExistence type="predicted"/>
<accession>A0ABY4QVG3</accession>
<dbReference type="InterPro" id="IPR050482">
    <property type="entry name" value="Sensor_HK_TwoCompSys"/>
</dbReference>
<sequence length="345" mass="35180">MLQLVSARSGTADGSVSVIAELGATAAAIGAGVALTLRDRRPLLVLGLTTICYAVQVTAGAPVLPAASAVAVERVARVAAASENDVSRARGWASVGVGIVVAAAALGLSGNGFLAAPLGLVLLAAAVIGQSRSTRAIHETARRRELIVAERVRLARDLHDVVGHGMGAITVQAGAARLAVAAGDTTAATRSLLSIETAGRGVLREVRWLVGLLREDSGRRDLADIPELVQAARRSGMDIELEIVGDLTAAGADSGEAAYRIVQEALTNVLRHCGDNAARVTVEVGPTIDIAVHNRLAPGITDAVEGNGLRGVRERVAAVGGHAQLGAGADGWTVRVQLPASGRPR</sequence>
<evidence type="ECO:0000313" key="11">
    <source>
        <dbReference type="EMBL" id="UQX86866.1"/>
    </source>
</evidence>
<evidence type="ECO:0000256" key="5">
    <source>
        <dbReference type="ARBA" id="ARBA00022741"/>
    </source>
</evidence>
<feature type="transmembrane region" description="Helical" evidence="9">
    <location>
        <begin position="92"/>
        <end position="125"/>
    </location>
</feature>
<dbReference type="PANTHER" id="PTHR24421:SF10">
    <property type="entry name" value="NITRATE_NITRITE SENSOR PROTEIN NARQ"/>
    <property type="match status" value="1"/>
</dbReference>
<dbReference type="EC" id="2.7.13.3" evidence="2"/>
<reference evidence="11" key="1">
    <citation type="journal article" date="2018" name="Int. J. Syst. Evol. Microbiol.">
        <title>Jatrophihabitans telluris sp. nov., isolated from sediment soil of lava forest wetlands and the emended description of the genus Jatrophihabitans.</title>
        <authorList>
            <person name="Lee K.C."/>
            <person name="Suh M.K."/>
            <person name="Eom M.K."/>
            <person name="Kim K.K."/>
            <person name="Kim J.S."/>
            <person name="Kim D.S."/>
            <person name="Ko S.H."/>
            <person name="Shin Y.K."/>
            <person name="Lee J.S."/>
        </authorList>
    </citation>
    <scope>NUCLEOTIDE SEQUENCE</scope>
    <source>
        <strain evidence="11">N237</strain>
    </source>
</reference>
<keyword evidence="4" id="KW-0808">Transferase</keyword>
<keyword evidence="12" id="KW-1185">Reference proteome</keyword>
<keyword evidence="9" id="KW-0472">Membrane</keyword>
<comment type="catalytic activity">
    <reaction evidence="1">
        <text>ATP + protein L-histidine = ADP + protein N-phospho-L-histidine.</text>
        <dbReference type="EC" id="2.7.13.3"/>
    </reaction>
</comment>
<evidence type="ECO:0000256" key="8">
    <source>
        <dbReference type="ARBA" id="ARBA00023012"/>
    </source>
</evidence>
<name>A0ABY4QVG3_9ACTN</name>
<dbReference type="SUPFAM" id="SSF55874">
    <property type="entry name" value="ATPase domain of HSP90 chaperone/DNA topoisomerase II/histidine kinase"/>
    <property type="match status" value="1"/>
</dbReference>
<evidence type="ECO:0000256" key="2">
    <source>
        <dbReference type="ARBA" id="ARBA00012438"/>
    </source>
</evidence>
<evidence type="ECO:0000256" key="4">
    <source>
        <dbReference type="ARBA" id="ARBA00022679"/>
    </source>
</evidence>
<dbReference type="Pfam" id="PF07730">
    <property type="entry name" value="HisKA_3"/>
    <property type="match status" value="1"/>
</dbReference>
<evidence type="ECO:0000256" key="7">
    <source>
        <dbReference type="ARBA" id="ARBA00022840"/>
    </source>
</evidence>
<dbReference type="PANTHER" id="PTHR24421">
    <property type="entry name" value="NITRATE/NITRITE SENSOR PROTEIN NARX-RELATED"/>
    <property type="match status" value="1"/>
</dbReference>
<dbReference type="RefSeq" id="WP_249769258.1">
    <property type="nucleotide sequence ID" value="NZ_CP097332.1"/>
</dbReference>
<dbReference type="Proteomes" id="UP001056336">
    <property type="component" value="Chromosome"/>
</dbReference>
<feature type="transmembrane region" description="Helical" evidence="9">
    <location>
        <begin position="16"/>
        <end position="37"/>
    </location>
</feature>
<keyword evidence="9" id="KW-1133">Transmembrane helix</keyword>
<evidence type="ECO:0000256" key="3">
    <source>
        <dbReference type="ARBA" id="ARBA00022553"/>
    </source>
</evidence>
<evidence type="ECO:0000259" key="10">
    <source>
        <dbReference type="Pfam" id="PF07730"/>
    </source>
</evidence>
<dbReference type="Gene3D" id="3.30.565.10">
    <property type="entry name" value="Histidine kinase-like ATPase, C-terminal domain"/>
    <property type="match status" value="1"/>
</dbReference>
<evidence type="ECO:0000256" key="1">
    <source>
        <dbReference type="ARBA" id="ARBA00000085"/>
    </source>
</evidence>
<keyword evidence="7" id="KW-0067">ATP-binding</keyword>
<keyword evidence="6 11" id="KW-0418">Kinase</keyword>
<dbReference type="InterPro" id="IPR036890">
    <property type="entry name" value="HATPase_C_sf"/>
</dbReference>